<feature type="transmembrane region" description="Helical" evidence="1">
    <location>
        <begin position="237"/>
        <end position="259"/>
    </location>
</feature>
<evidence type="ECO:0000313" key="3">
    <source>
        <dbReference type="Proteomes" id="UP000280008"/>
    </source>
</evidence>
<dbReference type="Proteomes" id="UP000280008">
    <property type="component" value="Unassembled WGS sequence"/>
</dbReference>
<gene>
    <name evidence="2" type="ORF">C8E83_3647</name>
</gene>
<feature type="transmembrane region" description="Helical" evidence="1">
    <location>
        <begin position="98"/>
        <end position="118"/>
    </location>
</feature>
<feature type="transmembrane region" description="Helical" evidence="1">
    <location>
        <begin position="40"/>
        <end position="63"/>
    </location>
</feature>
<keyword evidence="1" id="KW-0472">Membrane</keyword>
<dbReference type="OrthoDB" id="68076at2"/>
<dbReference type="InterPro" id="IPR037185">
    <property type="entry name" value="EmrE-like"/>
</dbReference>
<name>A0A495IMP0_9MICO</name>
<keyword evidence="1" id="KW-0812">Transmembrane</keyword>
<dbReference type="SUPFAM" id="SSF103481">
    <property type="entry name" value="Multidrug resistance efflux transporter EmrE"/>
    <property type="match status" value="1"/>
</dbReference>
<feature type="transmembrane region" description="Helical" evidence="1">
    <location>
        <begin position="297"/>
        <end position="314"/>
    </location>
</feature>
<keyword evidence="1" id="KW-1133">Transmembrane helix</keyword>
<accession>A0A495IMP0</accession>
<feature type="transmembrane region" description="Helical" evidence="1">
    <location>
        <begin position="185"/>
        <end position="204"/>
    </location>
</feature>
<protein>
    <submittedName>
        <fullName evidence="2">Putative membrane protein</fullName>
    </submittedName>
</protein>
<feature type="transmembrane region" description="Helical" evidence="1">
    <location>
        <begin position="69"/>
        <end position="91"/>
    </location>
</feature>
<evidence type="ECO:0000256" key="1">
    <source>
        <dbReference type="SAM" id="Phobius"/>
    </source>
</evidence>
<reference evidence="2 3" key="1">
    <citation type="submission" date="2018-10" db="EMBL/GenBank/DDBJ databases">
        <title>Sequencing the genomes of 1000 actinobacteria strains.</title>
        <authorList>
            <person name="Klenk H.-P."/>
        </authorList>
    </citation>
    <scope>NUCLEOTIDE SEQUENCE [LARGE SCALE GENOMIC DNA]</scope>
    <source>
        <strain evidence="2 3">DSM 17894</strain>
    </source>
</reference>
<evidence type="ECO:0000313" key="2">
    <source>
        <dbReference type="EMBL" id="RKR76471.1"/>
    </source>
</evidence>
<dbReference type="EMBL" id="RBKS01000001">
    <property type="protein sequence ID" value="RKR76471.1"/>
    <property type="molecule type" value="Genomic_DNA"/>
</dbReference>
<feature type="transmembrane region" description="Helical" evidence="1">
    <location>
        <begin position="12"/>
        <end position="33"/>
    </location>
</feature>
<feature type="transmembrane region" description="Helical" evidence="1">
    <location>
        <begin position="155"/>
        <end position="173"/>
    </location>
</feature>
<sequence length="315" mass="31249">MSRKERRTPLITVALGLGAALIYGVADFLGGLASRSLRPLVVTAVTAGIGIVPLLIALPLLGASFTGRTLVWGLAAGASGAVGVVLLYSALAIGPMSILSPVTSVFSALLPVTVSLLTGSRLSPLGDVAIVAALVAMILVASVKDASGARLTPRGLISAAVAGCGFGGIVLAYDASGSHAGLAPLVVSRVLQTIAMSAGVALVVRRSAAPAPHAFRGGLADEFGPLRPLRSRGPRRLALVVVACGLADATANALIQAALHATGTAATLPTVSVLYALYPIGTVVLAAIVLRERLTAVQIGGLALGFAASAVLALG</sequence>
<keyword evidence="3" id="KW-1185">Reference proteome</keyword>
<dbReference type="AlphaFoldDB" id="A0A495IMP0"/>
<feature type="transmembrane region" description="Helical" evidence="1">
    <location>
        <begin position="271"/>
        <end position="290"/>
    </location>
</feature>
<dbReference type="RefSeq" id="WP_121371441.1">
    <property type="nucleotide sequence ID" value="NZ_RBKS01000001.1"/>
</dbReference>
<feature type="transmembrane region" description="Helical" evidence="1">
    <location>
        <begin position="124"/>
        <end position="143"/>
    </location>
</feature>
<comment type="caution">
    <text evidence="2">The sequence shown here is derived from an EMBL/GenBank/DDBJ whole genome shotgun (WGS) entry which is preliminary data.</text>
</comment>
<organism evidence="2 3">
    <name type="scientific">Frondihabitans australicus</name>
    <dbReference type="NCBI Taxonomy" id="386892"/>
    <lineage>
        <taxon>Bacteria</taxon>
        <taxon>Bacillati</taxon>
        <taxon>Actinomycetota</taxon>
        <taxon>Actinomycetes</taxon>
        <taxon>Micrococcales</taxon>
        <taxon>Microbacteriaceae</taxon>
        <taxon>Frondihabitans</taxon>
    </lineage>
</organism>
<proteinExistence type="predicted"/>